<evidence type="ECO:0000259" key="12">
    <source>
        <dbReference type="PROSITE" id="PS50112"/>
    </source>
</evidence>
<dbReference type="GO" id="GO:0005524">
    <property type="term" value="F:ATP binding"/>
    <property type="evidence" value="ECO:0007669"/>
    <property type="project" value="UniProtKB-KW"/>
</dbReference>
<organism evidence="13 14">
    <name type="scientific">Desulfurivibrio alkaliphilus (strain DSM 19089 / UNIQEM U267 / AHT2)</name>
    <dbReference type="NCBI Taxonomy" id="589865"/>
    <lineage>
        <taxon>Bacteria</taxon>
        <taxon>Pseudomonadati</taxon>
        <taxon>Thermodesulfobacteriota</taxon>
        <taxon>Desulfobulbia</taxon>
        <taxon>Desulfobulbales</taxon>
        <taxon>Desulfobulbaceae</taxon>
        <taxon>Desulfurivibrio</taxon>
    </lineage>
</organism>
<dbReference type="AlphaFoldDB" id="D6Z287"/>
<dbReference type="SMART" id="SM00091">
    <property type="entry name" value="PAS"/>
    <property type="match status" value="1"/>
</dbReference>
<dbReference type="KEGG" id="dak:DaAHT2_0959"/>
<dbReference type="Proteomes" id="UP000001508">
    <property type="component" value="Chromosome"/>
</dbReference>
<feature type="domain" description="Histidine kinase" evidence="11">
    <location>
        <begin position="367"/>
        <end position="576"/>
    </location>
</feature>
<dbReference type="EC" id="2.7.13.3" evidence="2"/>
<dbReference type="InterPro" id="IPR003661">
    <property type="entry name" value="HisK_dim/P_dom"/>
</dbReference>
<dbReference type="Gene3D" id="1.10.287.130">
    <property type="match status" value="1"/>
</dbReference>
<dbReference type="SUPFAM" id="SSF55874">
    <property type="entry name" value="ATPase domain of HSP90 chaperone/DNA topoisomerase II/histidine kinase"/>
    <property type="match status" value="1"/>
</dbReference>
<keyword evidence="10" id="KW-0472">Membrane</keyword>
<protein>
    <recommendedName>
        <fullName evidence="2">histidine kinase</fullName>
        <ecNumber evidence="2">2.7.13.3</ecNumber>
    </recommendedName>
</protein>
<feature type="compositionally biased region" description="Low complexity" evidence="9">
    <location>
        <begin position="1"/>
        <end position="21"/>
    </location>
</feature>
<keyword evidence="3" id="KW-0597">Phosphoprotein</keyword>
<evidence type="ECO:0000256" key="1">
    <source>
        <dbReference type="ARBA" id="ARBA00000085"/>
    </source>
</evidence>
<dbReference type="SUPFAM" id="SSF47384">
    <property type="entry name" value="Homodimeric domain of signal transducing histidine kinase"/>
    <property type="match status" value="1"/>
</dbReference>
<dbReference type="PROSITE" id="PS50112">
    <property type="entry name" value="PAS"/>
    <property type="match status" value="1"/>
</dbReference>
<keyword evidence="4" id="KW-0808">Transferase</keyword>
<dbReference type="CDD" id="cd00130">
    <property type="entry name" value="PAS"/>
    <property type="match status" value="1"/>
</dbReference>
<evidence type="ECO:0000313" key="13">
    <source>
        <dbReference type="EMBL" id="ADH85662.1"/>
    </source>
</evidence>
<keyword evidence="8" id="KW-0902">Two-component regulatory system</keyword>
<feature type="transmembrane region" description="Helical" evidence="10">
    <location>
        <begin position="108"/>
        <end position="127"/>
    </location>
</feature>
<evidence type="ECO:0000313" key="14">
    <source>
        <dbReference type="Proteomes" id="UP000001508"/>
    </source>
</evidence>
<dbReference type="InterPro" id="IPR036097">
    <property type="entry name" value="HisK_dim/P_sf"/>
</dbReference>
<dbReference type="PRINTS" id="PR00344">
    <property type="entry name" value="BCTRLSENSOR"/>
</dbReference>
<dbReference type="SMART" id="SM00388">
    <property type="entry name" value="HisKA"/>
    <property type="match status" value="1"/>
</dbReference>
<evidence type="ECO:0000256" key="2">
    <source>
        <dbReference type="ARBA" id="ARBA00012438"/>
    </source>
</evidence>
<dbReference type="GO" id="GO:0006355">
    <property type="term" value="P:regulation of DNA-templated transcription"/>
    <property type="evidence" value="ECO:0007669"/>
    <property type="project" value="InterPro"/>
</dbReference>
<dbReference type="Pfam" id="PF00989">
    <property type="entry name" value="PAS"/>
    <property type="match status" value="1"/>
</dbReference>
<dbReference type="SMART" id="SM00387">
    <property type="entry name" value="HATPase_c"/>
    <property type="match status" value="1"/>
</dbReference>
<dbReference type="CDD" id="cd00082">
    <property type="entry name" value="HisKA"/>
    <property type="match status" value="1"/>
</dbReference>
<evidence type="ECO:0000256" key="7">
    <source>
        <dbReference type="ARBA" id="ARBA00022840"/>
    </source>
</evidence>
<dbReference type="PANTHER" id="PTHR43065">
    <property type="entry name" value="SENSOR HISTIDINE KINASE"/>
    <property type="match status" value="1"/>
</dbReference>
<dbReference type="RefSeq" id="WP_013163192.1">
    <property type="nucleotide sequence ID" value="NC_014216.1"/>
</dbReference>
<dbReference type="InterPro" id="IPR013767">
    <property type="entry name" value="PAS_fold"/>
</dbReference>
<dbReference type="NCBIfam" id="TIGR00229">
    <property type="entry name" value="sensory_box"/>
    <property type="match status" value="1"/>
</dbReference>
<keyword evidence="5" id="KW-0547">Nucleotide-binding</keyword>
<evidence type="ECO:0000256" key="6">
    <source>
        <dbReference type="ARBA" id="ARBA00022777"/>
    </source>
</evidence>
<dbReference type="Gene3D" id="3.30.565.10">
    <property type="entry name" value="Histidine kinase-like ATPase, C-terminal domain"/>
    <property type="match status" value="1"/>
</dbReference>
<dbReference type="HOGENOM" id="CLU_000445_114_39_7"/>
<dbReference type="OrthoDB" id="9773941at2"/>
<keyword evidence="6 13" id="KW-0418">Kinase</keyword>
<dbReference type="PROSITE" id="PS50109">
    <property type="entry name" value="HIS_KIN"/>
    <property type="match status" value="1"/>
</dbReference>
<gene>
    <name evidence="13" type="ordered locus">DaAHT2_0959</name>
</gene>
<evidence type="ECO:0000259" key="11">
    <source>
        <dbReference type="PROSITE" id="PS50109"/>
    </source>
</evidence>
<feature type="region of interest" description="Disordered" evidence="9">
    <location>
        <begin position="1"/>
        <end position="30"/>
    </location>
</feature>
<dbReference type="eggNOG" id="COG3852">
    <property type="taxonomic scope" value="Bacteria"/>
</dbReference>
<feature type="transmembrane region" description="Helical" evidence="10">
    <location>
        <begin position="156"/>
        <end position="175"/>
    </location>
</feature>
<proteinExistence type="predicted"/>
<keyword evidence="10" id="KW-0812">Transmembrane</keyword>
<evidence type="ECO:0000256" key="4">
    <source>
        <dbReference type="ARBA" id="ARBA00022679"/>
    </source>
</evidence>
<dbReference type="Pfam" id="PF25323">
    <property type="entry name" value="6TM_PilS"/>
    <property type="match status" value="1"/>
</dbReference>
<dbReference type="InterPro" id="IPR000014">
    <property type="entry name" value="PAS"/>
</dbReference>
<feature type="transmembrane region" description="Helical" evidence="10">
    <location>
        <begin position="133"/>
        <end position="151"/>
    </location>
</feature>
<feature type="domain" description="PAS" evidence="12">
    <location>
        <begin position="237"/>
        <end position="290"/>
    </location>
</feature>
<dbReference type="GO" id="GO:0000155">
    <property type="term" value="F:phosphorelay sensor kinase activity"/>
    <property type="evidence" value="ECO:0007669"/>
    <property type="project" value="InterPro"/>
</dbReference>
<dbReference type="SUPFAM" id="SSF55785">
    <property type="entry name" value="PYP-like sensor domain (PAS domain)"/>
    <property type="match status" value="1"/>
</dbReference>
<feature type="transmembrane region" description="Helical" evidence="10">
    <location>
        <begin position="79"/>
        <end position="101"/>
    </location>
</feature>
<comment type="catalytic activity">
    <reaction evidence="1">
        <text>ATP + protein L-histidine = ADP + protein N-phospho-L-histidine.</text>
        <dbReference type="EC" id="2.7.13.3"/>
    </reaction>
</comment>
<dbReference type="PANTHER" id="PTHR43065:SF10">
    <property type="entry name" value="PEROXIDE STRESS-ACTIVATED HISTIDINE KINASE MAK3"/>
    <property type="match status" value="1"/>
</dbReference>
<evidence type="ECO:0000256" key="10">
    <source>
        <dbReference type="SAM" id="Phobius"/>
    </source>
</evidence>
<dbReference type="InterPro" id="IPR036890">
    <property type="entry name" value="HATPase_C_sf"/>
</dbReference>
<dbReference type="InterPro" id="IPR035965">
    <property type="entry name" value="PAS-like_dom_sf"/>
</dbReference>
<sequence length="576" mass="63920">MKRQSAPQASAPARSNHGGAPPLSPGELPPPAVEPATPNQLLKKQLAWYFLFRVTFLTLILGITAVLEARGHRLTTDLYHYPLLFIAGVYLFTILSATLLTRLKKLQGFALLQIIIDILLISCLVLFSGSSQSLFTVVYFLPIIVAAFMLFKRSALLMASLSTFAYGFLLLLEYIRYDFNLLSIGPRAEVSLERLLNLFAINGLSFFLVAALAGTLAGRLYRTEAALSRTASHYDRLSSLYKQIFDDITTGIITVDSQGRITSCNRAAEGISGWPAEEIRGRRVEEIMPEIQAGREPGTRGRAESELTRKSGEKIPVGYSWSRLYGTKREENGGAILSLQDLSLIRDMEARVRQSEKMAAVGEMAAGVAHEFRNPLAAISGSTQLLAQRLQKQPGQEKLLAIITRECDRLEAAIKNFLLFCRPATPRKQWVNLYELWEECIGLIRQTPDCTERHRLVGKMPPDLEVWADREQLRQVLLNLVSNACQAMPEGGELSCTAENFQSENESGVRIRLQDQGKGISPEDRERIFNPYFTTRQEGTGLGLAIVHQIIAGHGGRIRVASSLGQGTTFTVELTH</sequence>
<dbReference type="Pfam" id="PF00512">
    <property type="entry name" value="HisKA"/>
    <property type="match status" value="1"/>
</dbReference>
<dbReference type="InParanoid" id="D6Z287"/>
<keyword evidence="10" id="KW-1133">Transmembrane helix</keyword>
<accession>D6Z287</accession>
<dbReference type="Pfam" id="PF02518">
    <property type="entry name" value="HATPase_c"/>
    <property type="match status" value="1"/>
</dbReference>
<feature type="transmembrane region" description="Helical" evidence="10">
    <location>
        <begin position="195"/>
        <end position="221"/>
    </location>
</feature>
<dbReference type="InterPro" id="IPR004358">
    <property type="entry name" value="Sig_transdc_His_kin-like_C"/>
</dbReference>
<dbReference type="STRING" id="589865.DaAHT2_0959"/>
<evidence type="ECO:0000256" key="9">
    <source>
        <dbReference type="SAM" id="MobiDB-lite"/>
    </source>
</evidence>
<feature type="transmembrane region" description="Helical" evidence="10">
    <location>
        <begin position="46"/>
        <end position="67"/>
    </location>
</feature>
<dbReference type="FunCoup" id="D6Z287">
    <property type="interactions" value="232"/>
</dbReference>
<evidence type="ECO:0000256" key="5">
    <source>
        <dbReference type="ARBA" id="ARBA00022741"/>
    </source>
</evidence>
<keyword evidence="14" id="KW-1185">Reference proteome</keyword>
<dbReference type="Gene3D" id="3.30.450.20">
    <property type="entry name" value="PAS domain"/>
    <property type="match status" value="1"/>
</dbReference>
<dbReference type="InterPro" id="IPR005467">
    <property type="entry name" value="His_kinase_dom"/>
</dbReference>
<keyword evidence="7" id="KW-0067">ATP-binding</keyword>
<evidence type="ECO:0000256" key="8">
    <source>
        <dbReference type="ARBA" id="ARBA00023012"/>
    </source>
</evidence>
<evidence type="ECO:0000256" key="3">
    <source>
        <dbReference type="ARBA" id="ARBA00022553"/>
    </source>
</evidence>
<dbReference type="InterPro" id="IPR003594">
    <property type="entry name" value="HATPase_dom"/>
</dbReference>
<dbReference type="EMBL" id="CP001940">
    <property type="protein sequence ID" value="ADH85662.1"/>
    <property type="molecule type" value="Genomic_DNA"/>
</dbReference>
<reference evidence="14" key="1">
    <citation type="submission" date="2010-02" db="EMBL/GenBank/DDBJ databases">
        <title>Complete sequence of Desulfurivibrio alkaliphilus AHT2.</title>
        <authorList>
            <consortium name="US DOE Joint Genome Institute"/>
            <person name="Pitluck S."/>
            <person name="Chertkov O."/>
            <person name="Detter J.C."/>
            <person name="Han C."/>
            <person name="Tapia R."/>
            <person name="Larimer F."/>
            <person name="Land M."/>
            <person name="Hauser L."/>
            <person name="Kyrpides N."/>
            <person name="Mikhailova N."/>
            <person name="Sorokin D.Y."/>
            <person name="Muyzer G."/>
            <person name="Woyke T."/>
        </authorList>
    </citation>
    <scope>NUCLEOTIDE SEQUENCE [LARGE SCALE GENOMIC DNA]</scope>
    <source>
        <strain evidence="14">DSM 19089 / UNIQEM U267 / AHT2</strain>
    </source>
</reference>
<name>D6Z287_DESAT</name>